<reference evidence="2 3" key="1">
    <citation type="submission" date="2023-07" db="EMBL/GenBank/DDBJ databases">
        <title>Sorghum-associated microbial communities from plants grown in Nebraska, USA.</title>
        <authorList>
            <person name="Schachtman D."/>
        </authorList>
    </citation>
    <scope>NUCLEOTIDE SEQUENCE [LARGE SCALE GENOMIC DNA]</scope>
    <source>
        <strain evidence="2 3">BE308</strain>
    </source>
</reference>
<dbReference type="PANTHER" id="PTHR41521">
    <property type="match status" value="1"/>
</dbReference>
<proteinExistence type="predicted"/>
<dbReference type="SUPFAM" id="SSF54909">
    <property type="entry name" value="Dimeric alpha+beta barrel"/>
    <property type="match status" value="1"/>
</dbReference>
<dbReference type="InterPro" id="IPR010753">
    <property type="entry name" value="DUF1330"/>
</dbReference>
<comment type="caution">
    <text evidence="2">The sequence shown here is derived from an EMBL/GenBank/DDBJ whole genome shotgun (WGS) entry which is preliminary data.</text>
</comment>
<dbReference type="InterPro" id="IPR011008">
    <property type="entry name" value="Dimeric_a/b-barrel"/>
</dbReference>
<dbReference type="Proteomes" id="UP001268089">
    <property type="component" value="Unassembled WGS sequence"/>
</dbReference>
<dbReference type="Gene3D" id="3.30.70.100">
    <property type="match status" value="1"/>
</dbReference>
<organism evidence="2 3">
    <name type="scientific">Rhodoferax saidenbachensis</name>
    <dbReference type="NCBI Taxonomy" id="1484693"/>
    <lineage>
        <taxon>Bacteria</taxon>
        <taxon>Pseudomonadati</taxon>
        <taxon>Pseudomonadota</taxon>
        <taxon>Betaproteobacteria</taxon>
        <taxon>Burkholderiales</taxon>
        <taxon>Comamonadaceae</taxon>
        <taxon>Rhodoferax</taxon>
    </lineage>
</organism>
<dbReference type="Pfam" id="PF07045">
    <property type="entry name" value="DUF1330"/>
    <property type="match status" value="1"/>
</dbReference>
<sequence>MPKGYWMVRVDISDLDQYKHYIAANAEPLAHYGGKFLVRGGPFEALEGASRSRNAVIEFPSYQAALDCWKSPGYQHAKSLRDGVCTIELLVIEGYDGPQPA</sequence>
<keyword evidence="3" id="KW-1185">Reference proteome</keyword>
<evidence type="ECO:0000259" key="1">
    <source>
        <dbReference type="Pfam" id="PF07045"/>
    </source>
</evidence>
<accession>A0ABU1ZKC9</accession>
<dbReference type="RefSeq" id="WP_310340478.1">
    <property type="nucleotide sequence ID" value="NZ_JAVDXO010000002.1"/>
</dbReference>
<name>A0ABU1ZKC9_9BURK</name>
<protein>
    <submittedName>
        <fullName evidence="2">Uncharacterized protein (DUF1330 family)</fullName>
    </submittedName>
</protein>
<dbReference type="PANTHER" id="PTHR41521:SF4">
    <property type="entry name" value="BLR0684 PROTEIN"/>
    <property type="match status" value="1"/>
</dbReference>
<feature type="domain" description="DUF1330" evidence="1">
    <location>
        <begin position="3"/>
        <end position="95"/>
    </location>
</feature>
<gene>
    <name evidence="2" type="ORF">J2X15_001278</name>
</gene>
<evidence type="ECO:0000313" key="3">
    <source>
        <dbReference type="Proteomes" id="UP001268089"/>
    </source>
</evidence>
<evidence type="ECO:0000313" key="2">
    <source>
        <dbReference type="EMBL" id="MDR7306000.1"/>
    </source>
</evidence>
<dbReference type="EMBL" id="JAVDXO010000002">
    <property type="protein sequence ID" value="MDR7306000.1"/>
    <property type="molecule type" value="Genomic_DNA"/>
</dbReference>